<feature type="region of interest" description="Disordered" evidence="1">
    <location>
        <begin position="193"/>
        <end position="214"/>
    </location>
</feature>
<dbReference type="AlphaFoldDB" id="A0A1M6MQV1"/>
<evidence type="ECO:0000313" key="4">
    <source>
        <dbReference type="Proteomes" id="UP000184050"/>
    </source>
</evidence>
<sequence length="214" mass="23721">MISMVDIAGIVIVAFCIFSAGYFLLNGTKGVKTQETEAETPENNESIVGISKTRLGQYVDGSIQRSVNKRRVIPPEDIEQVFYTREEALLNIDVDIEPLYQPNEEENEGDELPFDDTELVPVLATGASFDDLSEMSEAIQSHLHELSQAHIVKAAKIIRTVNETDLLKQLISQVEGGEQKVASILDRCEAELKTSARQESETDDAEGFDLGKYL</sequence>
<proteinExistence type="predicted"/>
<feature type="transmembrane region" description="Helical" evidence="2">
    <location>
        <begin position="7"/>
        <end position="25"/>
    </location>
</feature>
<evidence type="ECO:0000256" key="2">
    <source>
        <dbReference type="SAM" id="Phobius"/>
    </source>
</evidence>
<dbReference type="STRING" id="1168035.SAMN05444280_13515"/>
<gene>
    <name evidence="3" type="ORF">SAMN05444280_13515</name>
</gene>
<dbReference type="EMBL" id="FQZE01000035">
    <property type="protein sequence ID" value="SHJ85888.1"/>
    <property type="molecule type" value="Genomic_DNA"/>
</dbReference>
<keyword evidence="2" id="KW-1133">Transmembrane helix</keyword>
<protein>
    <submittedName>
        <fullName evidence="3">Uncharacterized protein</fullName>
    </submittedName>
</protein>
<accession>A0A1M6MQV1</accession>
<name>A0A1M6MQV1_9BACT</name>
<evidence type="ECO:0000256" key="1">
    <source>
        <dbReference type="SAM" id="MobiDB-lite"/>
    </source>
</evidence>
<keyword evidence="2" id="KW-0472">Membrane</keyword>
<evidence type="ECO:0000313" key="3">
    <source>
        <dbReference type="EMBL" id="SHJ85888.1"/>
    </source>
</evidence>
<reference evidence="3 4" key="1">
    <citation type="submission" date="2016-11" db="EMBL/GenBank/DDBJ databases">
        <authorList>
            <person name="Jaros S."/>
            <person name="Januszkiewicz K."/>
            <person name="Wedrychowicz H."/>
        </authorList>
    </citation>
    <scope>NUCLEOTIDE SEQUENCE [LARGE SCALE GENOMIC DNA]</scope>
    <source>
        <strain evidence="3 4">DSM 27063</strain>
    </source>
</reference>
<organism evidence="3 4">
    <name type="scientific">Tangfeifania diversioriginum</name>
    <dbReference type="NCBI Taxonomy" id="1168035"/>
    <lineage>
        <taxon>Bacteria</taxon>
        <taxon>Pseudomonadati</taxon>
        <taxon>Bacteroidota</taxon>
        <taxon>Bacteroidia</taxon>
        <taxon>Marinilabiliales</taxon>
        <taxon>Prolixibacteraceae</taxon>
        <taxon>Tangfeifania</taxon>
    </lineage>
</organism>
<dbReference type="Proteomes" id="UP000184050">
    <property type="component" value="Unassembled WGS sequence"/>
</dbReference>
<keyword evidence="4" id="KW-1185">Reference proteome</keyword>
<keyword evidence="2" id="KW-0812">Transmembrane</keyword>